<comment type="caution">
    <text evidence="1">The sequence shown here is derived from an EMBL/GenBank/DDBJ whole genome shotgun (WGS) entry which is preliminary data.</text>
</comment>
<reference evidence="1" key="1">
    <citation type="journal article" date="2023" name="Plant J.">
        <title>Genome sequences and population genomics provide insights into the demographic history, inbreeding, and mutation load of two 'living fossil' tree species of Dipteronia.</title>
        <authorList>
            <person name="Feng Y."/>
            <person name="Comes H.P."/>
            <person name="Chen J."/>
            <person name="Zhu S."/>
            <person name="Lu R."/>
            <person name="Zhang X."/>
            <person name="Li P."/>
            <person name="Qiu J."/>
            <person name="Olsen K.M."/>
            <person name="Qiu Y."/>
        </authorList>
    </citation>
    <scope>NUCLEOTIDE SEQUENCE</scope>
    <source>
        <strain evidence="1">KIB01</strain>
    </source>
</reference>
<name>A0AAD9XAZ5_9ROSI</name>
<accession>A0AAD9XAZ5</accession>
<dbReference type="AlphaFoldDB" id="A0AAD9XAZ5"/>
<protein>
    <submittedName>
        <fullName evidence="1">Uncharacterized protein</fullName>
    </submittedName>
</protein>
<dbReference type="EMBL" id="JANJYI010000003">
    <property type="protein sequence ID" value="KAK2655866.1"/>
    <property type="molecule type" value="Genomic_DNA"/>
</dbReference>
<dbReference type="Proteomes" id="UP001280121">
    <property type="component" value="Unassembled WGS sequence"/>
</dbReference>
<proteinExistence type="predicted"/>
<evidence type="ECO:0000313" key="1">
    <source>
        <dbReference type="EMBL" id="KAK2655866.1"/>
    </source>
</evidence>
<dbReference type="InterPro" id="IPR006912">
    <property type="entry name" value="Harbinger_derived_prot"/>
</dbReference>
<keyword evidence="2" id="KW-1185">Reference proteome</keyword>
<organism evidence="1 2">
    <name type="scientific">Dipteronia dyeriana</name>
    <dbReference type="NCBI Taxonomy" id="168575"/>
    <lineage>
        <taxon>Eukaryota</taxon>
        <taxon>Viridiplantae</taxon>
        <taxon>Streptophyta</taxon>
        <taxon>Embryophyta</taxon>
        <taxon>Tracheophyta</taxon>
        <taxon>Spermatophyta</taxon>
        <taxon>Magnoliopsida</taxon>
        <taxon>eudicotyledons</taxon>
        <taxon>Gunneridae</taxon>
        <taxon>Pentapetalae</taxon>
        <taxon>rosids</taxon>
        <taxon>malvids</taxon>
        <taxon>Sapindales</taxon>
        <taxon>Sapindaceae</taxon>
        <taxon>Hippocastanoideae</taxon>
        <taxon>Acereae</taxon>
        <taxon>Dipteronia</taxon>
    </lineage>
</organism>
<evidence type="ECO:0000313" key="2">
    <source>
        <dbReference type="Proteomes" id="UP001280121"/>
    </source>
</evidence>
<dbReference type="Pfam" id="PF04827">
    <property type="entry name" value="Plant_tran"/>
    <property type="match status" value="1"/>
</dbReference>
<sequence>MNLNVGGPSHFSSLSFDDNNEDEVQLTVDFEAIAAEQGAIIKRHANIHLRIDQYLNQQNNQVTHGGSILGHIVINRDMESVDRNLFNYYFTENTRAVSRSPNANDVARLLCIAKHHGFPRMLGSLDCMH</sequence>
<gene>
    <name evidence="1" type="ORF">Ddye_008918</name>
</gene>